<evidence type="ECO:0008006" key="3">
    <source>
        <dbReference type="Google" id="ProtNLM"/>
    </source>
</evidence>
<keyword evidence="2" id="KW-1185">Reference proteome</keyword>
<dbReference type="HOGENOM" id="CLU_155129_0_0_9"/>
<dbReference type="Pfam" id="PF16067">
    <property type="entry name" value="DUF4809"/>
    <property type="match status" value="1"/>
</dbReference>
<protein>
    <recommendedName>
        <fullName evidence="3">DUF4809 domain-containing protein</fullName>
    </recommendedName>
</protein>
<dbReference type="InterPro" id="IPR032080">
    <property type="entry name" value="DUF4809"/>
</dbReference>
<dbReference type="Proteomes" id="UP000014127">
    <property type="component" value="Unassembled WGS sequence"/>
</dbReference>
<accession>S0K6K5</accession>
<dbReference type="OrthoDB" id="2199695at2"/>
<dbReference type="EMBL" id="AHYR01000009">
    <property type="protein sequence ID" value="EOT40177.1"/>
    <property type="molecule type" value="Genomic_DNA"/>
</dbReference>
<evidence type="ECO:0000313" key="2">
    <source>
        <dbReference type="Proteomes" id="UP000014127"/>
    </source>
</evidence>
<comment type="caution">
    <text evidence="1">The sequence shown here is derived from an EMBL/GenBank/DDBJ whole genome shotgun (WGS) entry which is preliminary data.</text>
</comment>
<gene>
    <name evidence="1" type="ORF">OMK_02029</name>
</gene>
<proteinExistence type="predicted"/>
<dbReference type="eggNOG" id="ENOG50344FY">
    <property type="taxonomic scope" value="Bacteria"/>
</dbReference>
<reference evidence="1 2" key="1">
    <citation type="submission" date="2013-03" db="EMBL/GenBank/DDBJ databases">
        <title>The Genome Sequence of Enterococcus dispar ATCC_51266 (Illumina only assembly).</title>
        <authorList>
            <consortium name="The Broad Institute Genomics Platform"/>
            <consortium name="The Broad Institute Genome Sequencing Center for Infectious Disease"/>
            <person name="Earl A."/>
            <person name="Russ C."/>
            <person name="Gilmore M."/>
            <person name="Surin D."/>
            <person name="Walker B."/>
            <person name="Young S."/>
            <person name="Zeng Q."/>
            <person name="Gargeya S."/>
            <person name="Fitzgerald M."/>
            <person name="Haas B."/>
            <person name="Abouelleil A."/>
            <person name="Allen A.W."/>
            <person name="Alvarado L."/>
            <person name="Arachchi H.M."/>
            <person name="Berlin A.M."/>
            <person name="Chapman S.B."/>
            <person name="Gainer-Dewar J."/>
            <person name="Goldberg J."/>
            <person name="Griggs A."/>
            <person name="Gujja S."/>
            <person name="Hansen M."/>
            <person name="Howarth C."/>
            <person name="Imamovic A."/>
            <person name="Ireland A."/>
            <person name="Larimer J."/>
            <person name="McCowan C."/>
            <person name="Murphy C."/>
            <person name="Pearson M."/>
            <person name="Poon T.W."/>
            <person name="Priest M."/>
            <person name="Roberts A."/>
            <person name="Saif S."/>
            <person name="Shea T."/>
            <person name="Sisk P."/>
            <person name="Sykes S."/>
            <person name="Wortman J."/>
            <person name="Nusbaum C."/>
            <person name="Birren B."/>
        </authorList>
    </citation>
    <scope>NUCLEOTIDE SEQUENCE [LARGE SCALE GENOMIC DNA]</scope>
    <source>
        <strain evidence="1 2">ATCC 51266</strain>
    </source>
</reference>
<organism evidence="1 2">
    <name type="scientific">Enterococcus dispar ATCC 51266</name>
    <dbReference type="NCBI Taxonomy" id="1139219"/>
    <lineage>
        <taxon>Bacteria</taxon>
        <taxon>Bacillati</taxon>
        <taxon>Bacillota</taxon>
        <taxon>Bacilli</taxon>
        <taxon>Lactobacillales</taxon>
        <taxon>Enterococcaceae</taxon>
        <taxon>Enterococcus</taxon>
    </lineage>
</organism>
<name>S0K6K5_9ENTE</name>
<sequence>MKAIITSEEFYTEGGCNACQPFTMATYDLTFEDGTTTSLEELDIPSLIMALAQKNQWRQSYEEDDFDDILIYQKETTKIAVKETPRQITFEKAGTKQTFDKKDCDLTALFARVNEIAKELFHLENTDFEVKPLEK</sequence>
<dbReference type="PATRIC" id="fig|1139219.3.peg.1971"/>
<evidence type="ECO:0000313" key="1">
    <source>
        <dbReference type="EMBL" id="EOT40177.1"/>
    </source>
</evidence>
<dbReference type="RefSeq" id="WP_016173168.1">
    <property type="nucleotide sequence ID" value="NZ_ASWK01000001.1"/>
</dbReference>
<dbReference type="AlphaFoldDB" id="S0K6K5"/>